<dbReference type="RefSeq" id="WP_005625905.1">
    <property type="nucleotide sequence ID" value="NZ_AMRA01000037.1"/>
</dbReference>
<dbReference type="SUPFAM" id="SSF55826">
    <property type="entry name" value="YbaK/ProRS associated domain"/>
    <property type="match status" value="1"/>
</dbReference>
<keyword evidence="3 4" id="KW-0456">Lyase</keyword>
<keyword evidence="5" id="KW-0436">Ligase</keyword>
<evidence type="ECO:0000313" key="6">
    <source>
        <dbReference type="Proteomes" id="UP000006265"/>
    </source>
</evidence>
<dbReference type="PANTHER" id="PTHR30411">
    <property type="entry name" value="CYTOPLASMIC PROTEIN"/>
    <property type="match status" value="1"/>
</dbReference>
<proteinExistence type="inferred from homology"/>
<dbReference type="InterPro" id="IPR004369">
    <property type="entry name" value="Prolyl-tRNA_editing_YbaK/EbsC"/>
</dbReference>
<dbReference type="InterPro" id="IPR036754">
    <property type="entry name" value="YbaK/aa-tRNA-synt-asso_dom_sf"/>
</dbReference>
<dbReference type="GO" id="GO:0002161">
    <property type="term" value="F:aminoacyl-tRNA deacylase activity"/>
    <property type="evidence" value="ECO:0007669"/>
    <property type="project" value="InterPro"/>
</dbReference>
<accession>K5BH54</accession>
<evidence type="ECO:0000313" key="5">
    <source>
        <dbReference type="EMBL" id="EKF24581.1"/>
    </source>
</evidence>
<sequence length="164" mass="17225">MTVAAATPAITALLTAGVPHEVLRYQHDPRRQVVGAEAIEEMTRLDGVDPARVYKTLVLALPDGGLGVAILPVPRELSLKAAAAALGAPKATLADPDVTEQATGFAPAAVSPFGQRRPLPTVVDASVLRWERVLCSSGQRGWIIAVHPQDLIRLTDAVIADICA</sequence>
<dbReference type="STRING" id="1122247.GCA_000379865_04506"/>
<dbReference type="GO" id="GO:0004812">
    <property type="term" value="F:aminoacyl-tRNA ligase activity"/>
    <property type="evidence" value="ECO:0007669"/>
    <property type="project" value="UniProtKB-KW"/>
</dbReference>
<dbReference type="OrthoDB" id="9809296at2"/>
<keyword evidence="5" id="KW-0030">Aminoacyl-tRNA synthetase</keyword>
<dbReference type="Gene3D" id="3.90.960.10">
    <property type="entry name" value="YbaK/aminoacyl-tRNA synthetase-associated domain"/>
    <property type="match status" value="1"/>
</dbReference>
<dbReference type="AlphaFoldDB" id="K5BH54"/>
<dbReference type="PIRSF" id="PIRSF006181">
    <property type="entry name" value="EbsC_YbaK"/>
    <property type="match status" value="1"/>
</dbReference>
<evidence type="ECO:0000256" key="3">
    <source>
        <dbReference type="ARBA" id="ARBA00023239"/>
    </source>
</evidence>
<comment type="similarity">
    <text evidence="1 4">Belongs to the prolyl-tRNA editing family. YbaK/EbsC subfamily.</text>
</comment>
<organism evidence="5 6">
    <name type="scientific">Mycolicibacterium hassiacum (strain DSM 44199 / CIP 105218 / JCM 12690 / 3849)</name>
    <name type="common">Mycobacterium hassiacum</name>
    <dbReference type="NCBI Taxonomy" id="1122247"/>
    <lineage>
        <taxon>Bacteria</taxon>
        <taxon>Bacillati</taxon>
        <taxon>Actinomycetota</taxon>
        <taxon>Actinomycetes</taxon>
        <taxon>Mycobacteriales</taxon>
        <taxon>Mycobacteriaceae</taxon>
        <taxon>Mycolicibacterium</taxon>
    </lineage>
</organism>
<evidence type="ECO:0000256" key="2">
    <source>
        <dbReference type="ARBA" id="ARBA00022917"/>
    </source>
</evidence>
<protein>
    <recommendedName>
        <fullName evidence="4">Cys-tRNA(Pro)/Cys-tRNA(Cys) deacylase</fullName>
        <ecNumber evidence="4">4.2.-.-</ecNumber>
    </recommendedName>
</protein>
<keyword evidence="2 4" id="KW-0648">Protein biosynthesis</keyword>
<dbReference type="GO" id="GO:0016829">
    <property type="term" value="F:lyase activity"/>
    <property type="evidence" value="ECO:0007669"/>
    <property type="project" value="UniProtKB-KW"/>
</dbReference>
<dbReference type="Pfam" id="PF04073">
    <property type="entry name" value="tRNA_edit"/>
    <property type="match status" value="1"/>
</dbReference>
<dbReference type="PATRIC" id="fig|1122247.3.peg.1306"/>
<dbReference type="Proteomes" id="UP000006265">
    <property type="component" value="Unassembled WGS sequence"/>
</dbReference>
<dbReference type="PANTHER" id="PTHR30411:SF0">
    <property type="entry name" value="CYS-TRNA(PRO)_CYS-TRNA(CYS) DEACYLASE YBAK"/>
    <property type="match status" value="1"/>
</dbReference>
<keyword evidence="6" id="KW-1185">Reference proteome</keyword>
<reference evidence="5 6" key="1">
    <citation type="journal article" date="2012" name="J. Bacteriol.">
        <title>Genome sequence of Mycobacterium hassiacum DSM 44199, a rare source of heat-stable mycobacterial proteins.</title>
        <authorList>
            <person name="Tiago I."/>
            <person name="Maranha A."/>
            <person name="Mendes V."/>
            <person name="Alarico S."/>
            <person name="Moynihan P.J."/>
            <person name="Clarke A.J."/>
            <person name="Macedo-Ribeiro S."/>
            <person name="Pereira P.J."/>
            <person name="Empadinhas N."/>
        </authorList>
    </citation>
    <scope>NUCLEOTIDE SEQUENCE [LARGE SCALE GENOMIC DNA]</scope>
    <source>
        <strain evidence="6">DSM 44199 / CIP 105218 / JCM 12690 / 3849</strain>
    </source>
</reference>
<dbReference type="EMBL" id="AMRA01000037">
    <property type="protein sequence ID" value="EKF24581.1"/>
    <property type="molecule type" value="Genomic_DNA"/>
</dbReference>
<dbReference type="GO" id="GO:0006412">
    <property type="term" value="P:translation"/>
    <property type="evidence" value="ECO:0007669"/>
    <property type="project" value="UniProtKB-KW"/>
</dbReference>
<gene>
    <name evidence="5" type="ORF">C731_1360</name>
</gene>
<dbReference type="InterPro" id="IPR007214">
    <property type="entry name" value="YbaK/aa-tRNA-synth-assoc-dom"/>
</dbReference>
<dbReference type="eggNOG" id="COG2606">
    <property type="taxonomic scope" value="Bacteria"/>
</dbReference>
<evidence type="ECO:0000256" key="4">
    <source>
        <dbReference type="PIRNR" id="PIRNR006181"/>
    </source>
</evidence>
<comment type="caution">
    <text evidence="5">The sequence shown here is derived from an EMBL/GenBank/DDBJ whole genome shotgun (WGS) entry which is preliminary data.</text>
</comment>
<name>K5BH54_MYCHD</name>
<dbReference type="EC" id="4.2.-.-" evidence="4"/>
<evidence type="ECO:0000256" key="1">
    <source>
        <dbReference type="ARBA" id="ARBA00009798"/>
    </source>
</evidence>